<sequence>MNSFSLEWNPSTLRPPPDLGESGEFESVQRMGKD</sequence>
<gene>
    <name evidence="2" type="ORF">COLO4_35612</name>
</gene>
<name>A0A1R3GEQ0_9ROSI</name>
<protein>
    <submittedName>
        <fullName evidence="2">Uncharacterized protein</fullName>
    </submittedName>
</protein>
<evidence type="ECO:0000313" key="2">
    <source>
        <dbReference type="EMBL" id="OMO56564.1"/>
    </source>
</evidence>
<organism evidence="2 3">
    <name type="scientific">Corchorus olitorius</name>
    <dbReference type="NCBI Taxonomy" id="93759"/>
    <lineage>
        <taxon>Eukaryota</taxon>
        <taxon>Viridiplantae</taxon>
        <taxon>Streptophyta</taxon>
        <taxon>Embryophyta</taxon>
        <taxon>Tracheophyta</taxon>
        <taxon>Spermatophyta</taxon>
        <taxon>Magnoliopsida</taxon>
        <taxon>eudicotyledons</taxon>
        <taxon>Gunneridae</taxon>
        <taxon>Pentapetalae</taxon>
        <taxon>rosids</taxon>
        <taxon>malvids</taxon>
        <taxon>Malvales</taxon>
        <taxon>Malvaceae</taxon>
        <taxon>Grewioideae</taxon>
        <taxon>Apeibeae</taxon>
        <taxon>Corchorus</taxon>
    </lineage>
</organism>
<proteinExistence type="predicted"/>
<reference evidence="3" key="1">
    <citation type="submission" date="2013-09" db="EMBL/GenBank/DDBJ databases">
        <title>Corchorus olitorius genome sequencing.</title>
        <authorList>
            <person name="Alam M."/>
            <person name="Haque M.S."/>
            <person name="Islam M.S."/>
            <person name="Emdad E.M."/>
            <person name="Islam M.M."/>
            <person name="Ahmed B."/>
            <person name="Halim A."/>
            <person name="Hossen Q.M.M."/>
            <person name="Hossain M.Z."/>
            <person name="Ahmed R."/>
            <person name="Khan M.M."/>
            <person name="Islam R."/>
            <person name="Rashid M.M."/>
            <person name="Khan S.A."/>
            <person name="Rahman M.S."/>
            <person name="Alam M."/>
            <person name="Yahiya A.S."/>
            <person name="Khan M.S."/>
            <person name="Azam M.S."/>
            <person name="Haque T."/>
            <person name="Lashkar M.Z.H."/>
            <person name="Akhand A.I."/>
            <person name="Morshed G."/>
            <person name="Roy S."/>
            <person name="Uddin K.S."/>
            <person name="Rabeya T."/>
            <person name="Hossain A.S."/>
            <person name="Chowdhury A."/>
            <person name="Snigdha A.R."/>
            <person name="Mortoza M.S."/>
            <person name="Matin S.A."/>
            <person name="Hoque S.M.E."/>
            <person name="Islam M.K."/>
            <person name="Roy D.K."/>
            <person name="Haider R."/>
            <person name="Moosa M.M."/>
            <person name="Elias S.M."/>
            <person name="Hasan A.M."/>
            <person name="Jahan S."/>
            <person name="Shafiuddin M."/>
            <person name="Mahmood N."/>
            <person name="Shommy N.S."/>
        </authorList>
    </citation>
    <scope>NUCLEOTIDE SEQUENCE [LARGE SCALE GENOMIC DNA]</scope>
    <source>
        <strain evidence="3">cv. O-4</strain>
    </source>
</reference>
<comment type="caution">
    <text evidence="2">The sequence shown here is derived from an EMBL/GenBank/DDBJ whole genome shotgun (WGS) entry which is preliminary data.</text>
</comment>
<accession>A0A1R3GEQ0</accession>
<evidence type="ECO:0000313" key="3">
    <source>
        <dbReference type="Proteomes" id="UP000187203"/>
    </source>
</evidence>
<dbReference type="AlphaFoldDB" id="A0A1R3GEQ0"/>
<dbReference type="EMBL" id="AWUE01022724">
    <property type="protein sequence ID" value="OMO56564.1"/>
    <property type="molecule type" value="Genomic_DNA"/>
</dbReference>
<evidence type="ECO:0000256" key="1">
    <source>
        <dbReference type="SAM" id="MobiDB-lite"/>
    </source>
</evidence>
<keyword evidence="3" id="KW-1185">Reference proteome</keyword>
<dbReference type="Proteomes" id="UP000187203">
    <property type="component" value="Unassembled WGS sequence"/>
</dbReference>
<feature type="region of interest" description="Disordered" evidence="1">
    <location>
        <begin position="1"/>
        <end position="34"/>
    </location>
</feature>
<feature type="compositionally biased region" description="Polar residues" evidence="1">
    <location>
        <begin position="1"/>
        <end position="12"/>
    </location>
</feature>